<name>A0A850RQ03_9GAMM</name>
<comment type="caution">
    <text evidence="1">The sequence shown here is derived from an EMBL/GenBank/DDBJ whole genome shotgun (WGS) entry which is preliminary data.</text>
</comment>
<proteinExistence type="predicted"/>
<dbReference type="AlphaFoldDB" id="A0A850RQ03"/>
<gene>
    <name evidence="1" type="ORF">HW932_17080</name>
</gene>
<protein>
    <submittedName>
        <fullName evidence="1">Uncharacterized protein</fullName>
    </submittedName>
</protein>
<evidence type="ECO:0000313" key="1">
    <source>
        <dbReference type="EMBL" id="NVZ10973.1"/>
    </source>
</evidence>
<dbReference type="Proteomes" id="UP000592294">
    <property type="component" value="Unassembled WGS sequence"/>
</dbReference>
<evidence type="ECO:0000313" key="2">
    <source>
        <dbReference type="Proteomes" id="UP000592294"/>
    </source>
</evidence>
<keyword evidence="2" id="KW-1185">Reference proteome</keyword>
<organism evidence="1 2">
    <name type="scientific">Allochromatium humboldtianum</name>
    <dbReference type="NCBI Taxonomy" id="504901"/>
    <lineage>
        <taxon>Bacteria</taxon>
        <taxon>Pseudomonadati</taxon>
        <taxon>Pseudomonadota</taxon>
        <taxon>Gammaproteobacteria</taxon>
        <taxon>Chromatiales</taxon>
        <taxon>Chromatiaceae</taxon>
        <taxon>Allochromatium</taxon>
    </lineage>
</organism>
<sequence>MPVYNVYWKAIKPNGSSHTGGKTVIAHNPWMAENQVKAEVQQRWPDANVFVTDIKER</sequence>
<accession>A0A850RQ03</accession>
<dbReference type="EMBL" id="JABZEO010000014">
    <property type="protein sequence ID" value="NVZ10973.1"/>
    <property type="molecule type" value="Genomic_DNA"/>
</dbReference>
<reference evidence="1 2" key="1">
    <citation type="submission" date="2020-06" db="EMBL/GenBank/DDBJ databases">
        <title>Whole-genome sequence of Allochromatium humboldtianum DSM 21881, type strain.</title>
        <authorList>
            <person name="Kyndt J.A."/>
            <person name="Meyer T.E."/>
        </authorList>
    </citation>
    <scope>NUCLEOTIDE SEQUENCE [LARGE SCALE GENOMIC DNA]</scope>
    <source>
        <strain evidence="1 2">DSM 21881</strain>
    </source>
</reference>